<dbReference type="Proteomes" id="UP000198379">
    <property type="component" value="Unassembled WGS sequence"/>
</dbReference>
<keyword evidence="3" id="KW-1185">Reference proteome</keyword>
<dbReference type="RefSeq" id="WP_089369450.1">
    <property type="nucleotide sequence ID" value="NZ_BMEP01000002.1"/>
</dbReference>
<evidence type="ECO:0000256" key="1">
    <source>
        <dbReference type="SAM" id="MobiDB-lite"/>
    </source>
</evidence>
<feature type="region of interest" description="Disordered" evidence="1">
    <location>
        <begin position="18"/>
        <end position="38"/>
    </location>
</feature>
<proteinExistence type="predicted"/>
<evidence type="ECO:0000313" key="2">
    <source>
        <dbReference type="EMBL" id="SNR35652.1"/>
    </source>
</evidence>
<name>A0A238VMR3_9FLAO</name>
<sequence>MNFWELINSLISGENQSEITRRQSQIHHRSASPISPDPNIYTYRPKDGSTNYFQFSYHKIGEEKYEIDIHLLPDFKGRSKDIHTIHVLDSPRQARYKVCLKAGHEPKSFQDAQELSKMYAELINIYIKTNVTPDQQIAQQSNN</sequence>
<accession>A0A238VMR3</accession>
<reference evidence="2 3" key="1">
    <citation type="submission" date="2017-06" db="EMBL/GenBank/DDBJ databases">
        <authorList>
            <person name="Kim H.J."/>
            <person name="Triplett B.A."/>
        </authorList>
    </citation>
    <scope>NUCLEOTIDE SEQUENCE [LARGE SCALE GENOMIC DNA]</scope>
    <source>
        <strain evidence="2 3">DSM 25597</strain>
    </source>
</reference>
<dbReference type="EMBL" id="FZNY01000001">
    <property type="protein sequence ID" value="SNR35652.1"/>
    <property type="molecule type" value="Genomic_DNA"/>
</dbReference>
<protein>
    <submittedName>
        <fullName evidence="2">Uncharacterized protein</fullName>
    </submittedName>
</protein>
<evidence type="ECO:0000313" key="3">
    <source>
        <dbReference type="Proteomes" id="UP000198379"/>
    </source>
</evidence>
<organism evidence="2 3">
    <name type="scientific">Dokdonia pacifica</name>
    <dbReference type="NCBI Taxonomy" id="1627892"/>
    <lineage>
        <taxon>Bacteria</taxon>
        <taxon>Pseudomonadati</taxon>
        <taxon>Bacteroidota</taxon>
        <taxon>Flavobacteriia</taxon>
        <taxon>Flavobacteriales</taxon>
        <taxon>Flavobacteriaceae</taxon>
        <taxon>Dokdonia</taxon>
    </lineage>
</organism>
<gene>
    <name evidence="2" type="ORF">SAMN06265376_10172</name>
</gene>
<dbReference type="AlphaFoldDB" id="A0A238VMR3"/>